<organism evidence="1 2">
    <name type="scientific">Segatella buccae ATCC 33574</name>
    <dbReference type="NCBI Taxonomy" id="873513"/>
    <lineage>
        <taxon>Bacteria</taxon>
        <taxon>Pseudomonadati</taxon>
        <taxon>Bacteroidota</taxon>
        <taxon>Bacteroidia</taxon>
        <taxon>Bacteroidales</taxon>
        <taxon>Prevotellaceae</taxon>
        <taxon>Segatella</taxon>
    </lineage>
</organism>
<protein>
    <submittedName>
        <fullName evidence="1">Uncharacterized protein</fullName>
    </submittedName>
</protein>
<evidence type="ECO:0000313" key="1">
    <source>
        <dbReference type="EMBL" id="EFU29201.1"/>
    </source>
</evidence>
<accession>E6KB45</accession>
<evidence type="ECO:0000313" key="2">
    <source>
        <dbReference type="Proteomes" id="UP000003112"/>
    </source>
</evidence>
<name>E6KB45_9BACT</name>
<dbReference type="Proteomes" id="UP000003112">
    <property type="component" value="Unassembled WGS sequence"/>
</dbReference>
<dbReference type="HOGENOM" id="CLU_3187274_0_0_10"/>
<reference evidence="1 2" key="1">
    <citation type="submission" date="2010-10" db="EMBL/GenBank/DDBJ databases">
        <authorList>
            <person name="Muzny D."/>
            <person name="Qin X."/>
            <person name="Deng J."/>
            <person name="Jiang H."/>
            <person name="Liu Y."/>
            <person name="Qu J."/>
            <person name="Song X.-Z."/>
            <person name="Zhang L."/>
            <person name="Thornton R."/>
            <person name="Coyle M."/>
            <person name="Francisco L."/>
            <person name="Jackson L."/>
            <person name="Javaid M."/>
            <person name="Korchina V."/>
            <person name="Kovar C."/>
            <person name="Mata R."/>
            <person name="Mathew T."/>
            <person name="Ngo R."/>
            <person name="Nguyen L."/>
            <person name="Nguyen N."/>
            <person name="Okwuonu G."/>
            <person name="Ongeri F."/>
            <person name="Pham C."/>
            <person name="Simmons D."/>
            <person name="Wilczek-Boney K."/>
            <person name="Hale W."/>
            <person name="Jakkamsetti A."/>
            <person name="Pham P."/>
            <person name="Ruth R."/>
            <person name="San Lucas F."/>
            <person name="Warren J."/>
            <person name="Zhang J."/>
            <person name="Zhao Z."/>
            <person name="Zhou C."/>
            <person name="Zhu D."/>
            <person name="Lee S."/>
            <person name="Bess C."/>
            <person name="Blankenburg K."/>
            <person name="Forbes L."/>
            <person name="Fu Q."/>
            <person name="Gubbala S."/>
            <person name="Hirani K."/>
            <person name="Jayaseelan J.C."/>
            <person name="Lara F."/>
            <person name="Munidasa M."/>
            <person name="Palculict T."/>
            <person name="Patil S."/>
            <person name="Pu L.-L."/>
            <person name="Saada N."/>
            <person name="Tang L."/>
            <person name="Weissenberger G."/>
            <person name="Zhu Y."/>
            <person name="Hemphill L."/>
            <person name="Shang Y."/>
            <person name="Youmans B."/>
            <person name="Ayvaz T."/>
            <person name="Ross M."/>
            <person name="Santibanez J."/>
            <person name="Aqrawi P."/>
            <person name="Gross S."/>
            <person name="Joshi V."/>
            <person name="Fowler G."/>
            <person name="Nazareth L."/>
            <person name="Reid J."/>
            <person name="Worley K."/>
            <person name="Petrosino J."/>
            <person name="Highlander S."/>
            <person name="Gibbs R."/>
        </authorList>
    </citation>
    <scope>NUCLEOTIDE SEQUENCE [LARGE SCALE GENOMIC DNA]</scope>
    <source>
        <strain evidence="1 2">ATCC 33574</strain>
    </source>
</reference>
<dbReference type="EMBL" id="AEPD01000052">
    <property type="protein sequence ID" value="EFU29201.1"/>
    <property type="molecule type" value="Genomic_DNA"/>
</dbReference>
<gene>
    <name evidence="1" type="ORF">HMPREF6485_2832</name>
</gene>
<sequence>MHCSVKSITFASVFQRKDKMNNIQSILNLIIRIRLHRVAGSDKVCI</sequence>
<keyword evidence="2" id="KW-1185">Reference proteome</keyword>
<comment type="caution">
    <text evidence="1">The sequence shown here is derived from an EMBL/GenBank/DDBJ whole genome shotgun (WGS) entry which is preliminary data.</text>
</comment>
<proteinExistence type="predicted"/>
<dbReference type="STRING" id="873513.HMPREF6485_2832"/>
<dbReference type="AlphaFoldDB" id="E6KB45"/>